<gene>
    <name evidence="1" type="ORF">ABUE31_03430</name>
</gene>
<evidence type="ECO:0000313" key="2">
    <source>
        <dbReference type="Proteomes" id="UP001556196"/>
    </source>
</evidence>
<proteinExistence type="predicted"/>
<reference evidence="1 2" key="1">
    <citation type="submission" date="2024-06" db="EMBL/GenBank/DDBJ databases">
        <authorList>
            <person name="Tuo L."/>
        </authorList>
    </citation>
    <scope>NUCLEOTIDE SEQUENCE [LARGE SCALE GENOMIC DNA]</scope>
    <source>
        <strain evidence="1 2">ZMM04-5</strain>
    </source>
</reference>
<comment type="caution">
    <text evidence="1">The sequence shown here is derived from an EMBL/GenBank/DDBJ whole genome shotgun (WGS) entry which is preliminary data.</text>
</comment>
<dbReference type="RefSeq" id="WP_367722085.1">
    <property type="nucleotide sequence ID" value="NZ_JBFOCI010000001.1"/>
</dbReference>
<name>A0ABV3QVD8_9HYPH</name>
<evidence type="ECO:0000313" key="1">
    <source>
        <dbReference type="EMBL" id="MEW9805034.1"/>
    </source>
</evidence>
<accession>A0ABV3QVD8</accession>
<organism evidence="1 2">
    <name type="scientific">Mesorhizobium marinum</name>
    <dbReference type="NCBI Taxonomy" id="3228790"/>
    <lineage>
        <taxon>Bacteria</taxon>
        <taxon>Pseudomonadati</taxon>
        <taxon>Pseudomonadota</taxon>
        <taxon>Alphaproteobacteria</taxon>
        <taxon>Hyphomicrobiales</taxon>
        <taxon>Phyllobacteriaceae</taxon>
        <taxon>Mesorhizobium</taxon>
    </lineage>
</organism>
<evidence type="ECO:0008006" key="3">
    <source>
        <dbReference type="Google" id="ProtNLM"/>
    </source>
</evidence>
<dbReference type="Proteomes" id="UP001556196">
    <property type="component" value="Unassembled WGS sequence"/>
</dbReference>
<dbReference type="EMBL" id="JBFOCI010000001">
    <property type="protein sequence ID" value="MEW9805034.1"/>
    <property type="molecule type" value="Genomic_DNA"/>
</dbReference>
<sequence length="394" mass="43279">MIDFRLEKKGDAISIVGGGHEIVFEMSDACSSIENDAIFAAWAVLPIGMRLNRRLIIDGFGDDVAAANATSLSRTWSTWLPARFSPVDLEFKHQAAPRSTSDVDLVLYSGGVDSCYHIMRRHRAGKRQAIVTMHGSGFEDEAFKTLVAKTAGFAEAYATKRMTVRTDIRRVYRDLGMTSDVTHGFALAATLFLMRSNYCSGSISADYSRTQEFLVFPWGTNSVTNAFFESTDFRMETRDLDVTRAEKLELISGDEIALRSLSFCTDRAARPHNCGRCTKCVRTKAMFLAALGDIPDIFIDRTMGCGIFDSINLARRSEVAFAVDLIAMARQRGTANLIPELDNLERRVRNSDPSPPGKRGILKRSGKFLGALVGAIVHKLTGSPGVDAIAPLLA</sequence>
<keyword evidence="2" id="KW-1185">Reference proteome</keyword>
<protein>
    <recommendedName>
        <fullName evidence="3">7-cyano-7-deazaguanine synthase</fullName>
    </recommendedName>
</protein>
<dbReference type="SUPFAM" id="SSF52402">
    <property type="entry name" value="Adenine nucleotide alpha hydrolases-like"/>
    <property type="match status" value="1"/>
</dbReference>